<feature type="transmembrane region" description="Helical" evidence="5">
    <location>
        <begin position="43"/>
        <end position="62"/>
    </location>
</feature>
<feature type="transmembrane region" description="Helical" evidence="5">
    <location>
        <begin position="241"/>
        <end position="262"/>
    </location>
</feature>
<dbReference type="Pfam" id="PF07690">
    <property type="entry name" value="MFS_1"/>
    <property type="match status" value="1"/>
</dbReference>
<evidence type="ECO:0000256" key="3">
    <source>
        <dbReference type="ARBA" id="ARBA00022989"/>
    </source>
</evidence>
<dbReference type="PANTHER" id="PTHR23514">
    <property type="entry name" value="BYPASS OF STOP CODON PROTEIN 6"/>
    <property type="match status" value="1"/>
</dbReference>
<evidence type="ECO:0000313" key="7">
    <source>
        <dbReference type="EMBL" id="SUP78299.1"/>
    </source>
</evidence>
<dbReference type="EMBL" id="UHJA01000001">
    <property type="protein sequence ID" value="SUP78299.1"/>
    <property type="molecule type" value="Genomic_DNA"/>
</dbReference>
<keyword evidence="3 5" id="KW-1133">Transmembrane helix</keyword>
<comment type="subcellular location">
    <subcellularLocation>
        <location evidence="1">Membrane</location>
        <topology evidence="1">Multi-pass membrane protein</topology>
    </subcellularLocation>
</comment>
<evidence type="ECO:0000259" key="6">
    <source>
        <dbReference type="PROSITE" id="PS50850"/>
    </source>
</evidence>
<dbReference type="GeneID" id="57904568"/>
<keyword evidence="4 5" id="KW-0472">Membrane</keyword>
<evidence type="ECO:0000313" key="8">
    <source>
        <dbReference type="Proteomes" id="UP000254835"/>
    </source>
</evidence>
<evidence type="ECO:0000256" key="4">
    <source>
        <dbReference type="ARBA" id="ARBA00023136"/>
    </source>
</evidence>
<gene>
    <name evidence="7" type="primary">ybjJ_3</name>
    <name evidence="7" type="ORF">NCTC11470_03413</name>
</gene>
<organism evidence="7 8">
    <name type="scientific">Yersinia frederiksenii</name>
    <dbReference type="NCBI Taxonomy" id="29484"/>
    <lineage>
        <taxon>Bacteria</taxon>
        <taxon>Pseudomonadati</taxon>
        <taxon>Pseudomonadota</taxon>
        <taxon>Gammaproteobacteria</taxon>
        <taxon>Enterobacterales</taxon>
        <taxon>Yersiniaceae</taxon>
        <taxon>Yersinia</taxon>
    </lineage>
</organism>
<feature type="transmembrane region" description="Helical" evidence="5">
    <location>
        <begin position="12"/>
        <end position="31"/>
    </location>
</feature>
<feature type="transmembrane region" description="Helical" evidence="5">
    <location>
        <begin position="209"/>
        <end position="235"/>
    </location>
</feature>
<feature type="domain" description="Major facilitator superfamily (MFS) profile" evidence="6">
    <location>
        <begin position="9"/>
        <end position="388"/>
    </location>
</feature>
<dbReference type="GO" id="GO:0022857">
    <property type="term" value="F:transmembrane transporter activity"/>
    <property type="evidence" value="ECO:0007669"/>
    <property type="project" value="InterPro"/>
</dbReference>
<keyword evidence="2 5" id="KW-0812">Transmembrane</keyword>
<evidence type="ECO:0000256" key="1">
    <source>
        <dbReference type="ARBA" id="ARBA00004141"/>
    </source>
</evidence>
<sequence>MTIEIQRKKSITLAILFFIHGVVYASLVPWIPDIKEKFNLNNYMVGVMLSAIPAGSIIFGLLSKKFINFIGLYWATIISFLFLIISISIVSFSSSWYAIVLLLFLFGIFDSWGDTCINVQAINIQKQYGQSFINRLHGAGSIGTIWGGLIAVSAIGFGFSMEKFSITVLFVNLIMLIIYIVYFCNEQLDIKFISHKYTQKGVRQTEKQLFALALIILVFTCAIEETASIWGAIYMKDSYDVSSVISGLPYLACQILMVVGRVSGDYFTNKFGRIIILKCGITLSALGVILIIGINSFISTILGFSLIGLGISVVFPLTISFIGQLPNINATSGITFATWMSRVGLLITPPLIGMLADKTSLRIAFFYVFISCIATFALTSILSSKSIKLNI</sequence>
<accession>A0A380PYB6</accession>
<dbReference type="CDD" id="cd17393">
    <property type="entry name" value="MFS_MosC_like"/>
    <property type="match status" value="1"/>
</dbReference>
<proteinExistence type="predicted"/>
<feature type="transmembrane region" description="Helical" evidence="5">
    <location>
        <begin position="138"/>
        <end position="158"/>
    </location>
</feature>
<feature type="transmembrane region" description="Helical" evidence="5">
    <location>
        <begin position="96"/>
        <end position="117"/>
    </location>
</feature>
<feature type="transmembrane region" description="Helical" evidence="5">
    <location>
        <begin position="164"/>
        <end position="184"/>
    </location>
</feature>
<dbReference type="SUPFAM" id="SSF103473">
    <property type="entry name" value="MFS general substrate transporter"/>
    <property type="match status" value="1"/>
</dbReference>
<protein>
    <submittedName>
        <fullName evidence="7">Putative membrane transport protein</fullName>
    </submittedName>
</protein>
<dbReference type="InterPro" id="IPR051788">
    <property type="entry name" value="MFS_Transporter"/>
</dbReference>
<feature type="transmembrane region" description="Helical" evidence="5">
    <location>
        <begin position="69"/>
        <end position="90"/>
    </location>
</feature>
<dbReference type="OrthoDB" id="151222at2"/>
<dbReference type="GO" id="GO:0016020">
    <property type="term" value="C:membrane"/>
    <property type="evidence" value="ECO:0007669"/>
    <property type="project" value="UniProtKB-SubCell"/>
</dbReference>
<dbReference type="Gene3D" id="1.20.1250.20">
    <property type="entry name" value="MFS general substrate transporter like domains"/>
    <property type="match status" value="1"/>
</dbReference>
<feature type="transmembrane region" description="Helical" evidence="5">
    <location>
        <begin position="364"/>
        <end position="382"/>
    </location>
</feature>
<feature type="transmembrane region" description="Helical" evidence="5">
    <location>
        <begin position="274"/>
        <end position="294"/>
    </location>
</feature>
<dbReference type="RefSeq" id="WP_004711486.1">
    <property type="nucleotide sequence ID" value="NZ_CP023964.1"/>
</dbReference>
<evidence type="ECO:0000256" key="2">
    <source>
        <dbReference type="ARBA" id="ARBA00022692"/>
    </source>
</evidence>
<dbReference type="PROSITE" id="PS50850">
    <property type="entry name" value="MFS"/>
    <property type="match status" value="1"/>
</dbReference>
<dbReference type="AlphaFoldDB" id="A0A380PYB6"/>
<feature type="transmembrane region" description="Helical" evidence="5">
    <location>
        <begin position="300"/>
        <end position="322"/>
    </location>
</feature>
<reference evidence="7 8" key="1">
    <citation type="submission" date="2018-06" db="EMBL/GenBank/DDBJ databases">
        <authorList>
            <consortium name="Pathogen Informatics"/>
            <person name="Doyle S."/>
        </authorList>
    </citation>
    <scope>NUCLEOTIDE SEQUENCE [LARGE SCALE GENOMIC DNA]</scope>
    <source>
        <strain evidence="7 8">NCTC11470</strain>
    </source>
</reference>
<evidence type="ECO:0000256" key="5">
    <source>
        <dbReference type="SAM" id="Phobius"/>
    </source>
</evidence>
<dbReference type="InterPro" id="IPR020846">
    <property type="entry name" value="MFS_dom"/>
</dbReference>
<dbReference type="Proteomes" id="UP000254835">
    <property type="component" value="Unassembled WGS sequence"/>
</dbReference>
<name>A0A380PYB6_YERFR</name>
<dbReference type="InterPro" id="IPR011701">
    <property type="entry name" value="MFS"/>
</dbReference>
<dbReference type="PANTHER" id="PTHR23514:SF13">
    <property type="entry name" value="INNER MEMBRANE PROTEIN YBJJ"/>
    <property type="match status" value="1"/>
</dbReference>
<feature type="transmembrane region" description="Helical" evidence="5">
    <location>
        <begin position="334"/>
        <end position="352"/>
    </location>
</feature>
<dbReference type="InterPro" id="IPR036259">
    <property type="entry name" value="MFS_trans_sf"/>
</dbReference>